<dbReference type="PANTHER" id="PTHR30632">
    <property type="entry name" value="MOLYBDATE-BINDING PERIPLASMIC PROTEIN"/>
    <property type="match status" value="1"/>
</dbReference>
<dbReference type="EMBL" id="JAHKRT010000009">
    <property type="protein sequence ID" value="MBU3079231.1"/>
    <property type="molecule type" value="Genomic_DNA"/>
</dbReference>
<dbReference type="InterPro" id="IPR050682">
    <property type="entry name" value="ModA/WtpA"/>
</dbReference>
<dbReference type="PIRSF" id="PIRSF004846">
    <property type="entry name" value="ModA"/>
    <property type="match status" value="1"/>
</dbReference>
<reference evidence="5 6" key="1">
    <citation type="submission" date="2021-06" db="EMBL/GenBank/DDBJ databases">
        <title>Sphingomonas sp. XMGL2, whole genome shotgun sequencing project.</title>
        <authorList>
            <person name="Zhao G."/>
            <person name="Shen L."/>
        </authorList>
    </citation>
    <scope>NUCLEOTIDE SEQUENCE [LARGE SCALE GENOMIC DNA]</scope>
    <source>
        <strain evidence="5 6">XMGL2</strain>
    </source>
</reference>
<evidence type="ECO:0000256" key="3">
    <source>
        <dbReference type="ARBA" id="ARBA00022729"/>
    </source>
</evidence>
<feature type="signal peptide" evidence="4">
    <location>
        <begin position="1"/>
        <end position="18"/>
    </location>
</feature>
<dbReference type="PANTHER" id="PTHR30632:SF17">
    <property type="entry name" value="MOLYBDATE-BINDING PROTEIN MODA"/>
    <property type="match status" value="1"/>
</dbReference>
<comment type="caution">
    <text evidence="5">The sequence shown here is derived from an EMBL/GenBank/DDBJ whole genome shotgun (WGS) entry which is preliminary data.</text>
</comment>
<evidence type="ECO:0000256" key="4">
    <source>
        <dbReference type="SAM" id="SignalP"/>
    </source>
</evidence>
<keyword evidence="2" id="KW-0479">Metal-binding</keyword>
<sequence>MVRLLALWLALLATPALTAPPIVLAAASLQESLTEAAGAWAKAGHAMPVLSFGASSALARQIRAGAPADLFFSADEDWMDAVEQSGELRPGTRADLLGNRLALIVPAGDRRRFTLDRRLPLARLLGNGRLAMADPDAVPAGKYGKAALAALGLWPDVANRIARGESVRTALAFVERGEAPFGIVYETDAMASSSVRVAAIFPAGSHKPIRYPVALLKRSASPDAAGFRRFLASPAASAIFRRHGFGPL</sequence>
<keyword evidence="6" id="KW-1185">Reference proteome</keyword>
<dbReference type="Pfam" id="PF13531">
    <property type="entry name" value="SBP_bac_11"/>
    <property type="match status" value="1"/>
</dbReference>
<evidence type="ECO:0000256" key="2">
    <source>
        <dbReference type="ARBA" id="ARBA00022723"/>
    </source>
</evidence>
<dbReference type="NCBIfam" id="TIGR01256">
    <property type="entry name" value="modA"/>
    <property type="match status" value="1"/>
</dbReference>
<evidence type="ECO:0000313" key="6">
    <source>
        <dbReference type="Proteomes" id="UP000776276"/>
    </source>
</evidence>
<evidence type="ECO:0000256" key="1">
    <source>
        <dbReference type="ARBA" id="ARBA00009175"/>
    </source>
</evidence>
<evidence type="ECO:0000313" key="5">
    <source>
        <dbReference type="EMBL" id="MBU3079231.1"/>
    </source>
</evidence>
<dbReference type="Proteomes" id="UP000776276">
    <property type="component" value="Unassembled WGS sequence"/>
</dbReference>
<dbReference type="InterPro" id="IPR005950">
    <property type="entry name" value="ModA"/>
</dbReference>
<accession>A0ABS6BLP8</accession>
<name>A0ABS6BLP8_9SPHN</name>
<gene>
    <name evidence="5" type="primary">modA</name>
    <name evidence="5" type="ORF">KOF26_15335</name>
</gene>
<protein>
    <submittedName>
        <fullName evidence="5">Molybdate ABC transporter substrate-binding protein</fullName>
    </submittedName>
</protein>
<organism evidence="5 6">
    <name type="scientific">Sphingomonas quercus</name>
    <dbReference type="NCBI Taxonomy" id="2842451"/>
    <lineage>
        <taxon>Bacteria</taxon>
        <taxon>Pseudomonadati</taxon>
        <taxon>Pseudomonadota</taxon>
        <taxon>Alphaproteobacteria</taxon>
        <taxon>Sphingomonadales</taxon>
        <taxon>Sphingomonadaceae</taxon>
        <taxon>Sphingomonas</taxon>
    </lineage>
</organism>
<feature type="chain" id="PRO_5046268699" evidence="4">
    <location>
        <begin position="19"/>
        <end position="248"/>
    </location>
</feature>
<dbReference type="RefSeq" id="WP_216327436.1">
    <property type="nucleotide sequence ID" value="NZ_JAHKRT010000009.1"/>
</dbReference>
<dbReference type="CDD" id="cd13536">
    <property type="entry name" value="PBP2_EcModA"/>
    <property type="match status" value="1"/>
</dbReference>
<comment type="similarity">
    <text evidence="1">Belongs to the bacterial solute-binding protein ModA family.</text>
</comment>
<keyword evidence="3 4" id="KW-0732">Signal</keyword>
<proteinExistence type="inferred from homology"/>